<reference evidence="2 3" key="1">
    <citation type="submission" date="2016-10" db="EMBL/GenBank/DDBJ databases">
        <title>Proteomics and genomics reveal pathogen-plant mechanisms compatible with a hemibiotrophic lifestyle of Diplodia corticola.</title>
        <authorList>
            <person name="Fernandes I."/>
            <person name="De Jonge R."/>
            <person name="Van De Peer Y."/>
            <person name="Devreese B."/>
            <person name="Alves A."/>
            <person name="Esteves A.C."/>
        </authorList>
    </citation>
    <scope>NUCLEOTIDE SEQUENCE [LARGE SCALE GENOMIC DNA]</scope>
    <source>
        <strain evidence="2 3">CBS 112549</strain>
    </source>
</reference>
<evidence type="ECO:0000313" key="3">
    <source>
        <dbReference type="Proteomes" id="UP000183809"/>
    </source>
</evidence>
<feature type="compositionally biased region" description="Basic residues" evidence="1">
    <location>
        <begin position="1"/>
        <end position="14"/>
    </location>
</feature>
<comment type="caution">
    <text evidence="2">The sequence shown here is derived from an EMBL/GenBank/DDBJ whole genome shotgun (WGS) entry which is preliminary data.</text>
</comment>
<feature type="compositionally biased region" description="Basic and acidic residues" evidence="1">
    <location>
        <begin position="36"/>
        <end position="66"/>
    </location>
</feature>
<proteinExistence type="predicted"/>
<evidence type="ECO:0000313" key="2">
    <source>
        <dbReference type="EMBL" id="OJD32354.1"/>
    </source>
</evidence>
<feature type="compositionally biased region" description="Polar residues" evidence="1">
    <location>
        <begin position="84"/>
        <end position="98"/>
    </location>
</feature>
<dbReference type="Proteomes" id="UP000183809">
    <property type="component" value="Unassembled WGS sequence"/>
</dbReference>
<dbReference type="AlphaFoldDB" id="A0A1J9QWH4"/>
<feature type="region of interest" description="Disordered" evidence="1">
    <location>
        <begin position="193"/>
        <end position="224"/>
    </location>
</feature>
<sequence>MVRTKRSTRAKRPRLPPPKLTPPKLAPPKRPRRCRPHPDGGTDKAIDRGHMLKPDPDSSLSNDRHTSHASPENATTGDGHLAGDTSTVRSYVNSSPGESESEDGRKGVAHRELLTGARVPRKRCVRLNRTQLDVLYPPRDRAPIDVLYRWMAELSPRERHRRAPYCFRESDGRPRAQFQREFEEYVDRQLRAGRLASPPDSWSRRPPTPIQGPDGSRSRSPRNTVVVLQRWKGKAREPSDDGGRIRVLEERIKFMEAATQKALEEVARRQDRSVDKRIRWAVEPLREEQRRLSDAVTPLRDQIHGLATTMSVQMEGLKKAVLSGRRLDSARSFTQDCSVEQE</sequence>
<keyword evidence="3" id="KW-1185">Reference proteome</keyword>
<name>A0A1J9QWH4_9PEZI</name>
<accession>A0A1J9QWH4</accession>
<protein>
    <submittedName>
        <fullName evidence="2">Uncharacterized protein</fullName>
    </submittedName>
</protein>
<feature type="region of interest" description="Disordered" evidence="1">
    <location>
        <begin position="1"/>
        <end position="110"/>
    </location>
</feature>
<dbReference type="RefSeq" id="XP_020128614.1">
    <property type="nucleotide sequence ID" value="XM_020275245.1"/>
</dbReference>
<gene>
    <name evidence="2" type="ORF">BKCO1_3800036</name>
</gene>
<feature type="compositionally biased region" description="Pro residues" evidence="1">
    <location>
        <begin position="15"/>
        <end position="26"/>
    </location>
</feature>
<organism evidence="2 3">
    <name type="scientific">Diplodia corticola</name>
    <dbReference type="NCBI Taxonomy" id="236234"/>
    <lineage>
        <taxon>Eukaryota</taxon>
        <taxon>Fungi</taxon>
        <taxon>Dikarya</taxon>
        <taxon>Ascomycota</taxon>
        <taxon>Pezizomycotina</taxon>
        <taxon>Dothideomycetes</taxon>
        <taxon>Dothideomycetes incertae sedis</taxon>
        <taxon>Botryosphaeriales</taxon>
        <taxon>Botryosphaeriaceae</taxon>
        <taxon>Diplodia</taxon>
    </lineage>
</organism>
<dbReference type="GeneID" id="31015506"/>
<dbReference type="OrthoDB" id="3940589at2759"/>
<evidence type="ECO:0000256" key="1">
    <source>
        <dbReference type="SAM" id="MobiDB-lite"/>
    </source>
</evidence>
<dbReference type="EMBL" id="MNUE01000038">
    <property type="protein sequence ID" value="OJD32354.1"/>
    <property type="molecule type" value="Genomic_DNA"/>
</dbReference>